<keyword evidence="2" id="KW-1185">Reference proteome</keyword>
<evidence type="ECO:0000313" key="2">
    <source>
        <dbReference type="Proteomes" id="UP000749559"/>
    </source>
</evidence>
<dbReference type="AlphaFoldDB" id="A0A8J1XLB0"/>
<name>A0A8J1XLB0_OWEFU</name>
<proteinExistence type="predicted"/>
<dbReference type="EMBL" id="CAIIXF020000002">
    <property type="protein sequence ID" value="CAH1777266.1"/>
    <property type="molecule type" value="Genomic_DNA"/>
</dbReference>
<accession>A0A8J1XLB0</accession>
<comment type="caution">
    <text evidence="1">The sequence shown here is derived from an EMBL/GenBank/DDBJ whole genome shotgun (WGS) entry which is preliminary data.</text>
</comment>
<reference evidence="1" key="1">
    <citation type="submission" date="2022-03" db="EMBL/GenBank/DDBJ databases">
        <authorList>
            <person name="Martin C."/>
        </authorList>
    </citation>
    <scope>NUCLEOTIDE SEQUENCE</scope>
</reference>
<organism evidence="1 2">
    <name type="scientific">Owenia fusiformis</name>
    <name type="common">Polychaete worm</name>
    <dbReference type="NCBI Taxonomy" id="6347"/>
    <lineage>
        <taxon>Eukaryota</taxon>
        <taxon>Metazoa</taxon>
        <taxon>Spiralia</taxon>
        <taxon>Lophotrochozoa</taxon>
        <taxon>Annelida</taxon>
        <taxon>Polychaeta</taxon>
        <taxon>Sedentaria</taxon>
        <taxon>Canalipalpata</taxon>
        <taxon>Sabellida</taxon>
        <taxon>Oweniida</taxon>
        <taxon>Oweniidae</taxon>
        <taxon>Owenia</taxon>
    </lineage>
</organism>
<dbReference type="Proteomes" id="UP000749559">
    <property type="component" value="Unassembled WGS sequence"/>
</dbReference>
<protein>
    <submittedName>
        <fullName evidence="1">Uncharacterized protein</fullName>
    </submittedName>
</protein>
<sequence>MMSRLNQMIVMMLPAVMLIGHQSSAETTTPEIPDMIDLPPGFGDLTDVSRLGGSDDKYPGCIVPLRFIKKKKKHDFDLTNGCCVVSFVTSHERNRTDLDFIQSIECFSNCEDAYTPLAINETKTCVKEEFADTLWDELGLYGNYLGGSLFCSPSDNKCLSLKVDTDIYFENCCSFSKKLLGYSCKSYKKCKKQSLIK</sequence>
<gene>
    <name evidence="1" type="ORF">OFUS_LOCUS4328</name>
</gene>
<evidence type="ECO:0000313" key="1">
    <source>
        <dbReference type="EMBL" id="CAH1777266.1"/>
    </source>
</evidence>